<comment type="caution">
    <text evidence="1">The sequence shown here is derived from an EMBL/GenBank/DDBJ whole genome shotgun (WGS) entry which is preliminary data.</text>
</comment>
<proteinExistence type="predicted"/>
<evidence type="ECO:0000313" key="1">
    <source>
        <dbReference type="EMBL" id="RRT57716.1"/>
    </source>
</evidence>
<reference evidence="1 2" key="1">
    <citation type="journal article" date="2014" name="Agronomy (Basel)">
        <title>A Draft Genome Sequence for Ensete ventricosum, the Drought-Tolerant Tree Against Hunger.</title>
        <authorList>
            <person name="Harrison J."/>
            <person name="Moore K.A."/>
            <person name="Paszkiewicz K."/>
            <person name="Jones T."/>
            <person name="Grant M."/>
            <person name="Ambacheew D."/>
            <person name="Muzemil S."/>
            <person name="Studholme D.J."/>
        </authorList>
    </citation>
    <scope>NUCLEOTIDE SEQUENCE [LARGE SCALE GENOMIC DNA]</scope>
</reference>
<accession>A0A426Z170</accession>
<organism evidence="1 2">
    <name type="scientific">Ensete ventricosum</name>
    <name type="common">Abyssinian banana</name>
    <name type="synonym">Musa ensete</name>
    <dbReference type="NCBI Taxonomy" id="4639"/>
    <lineage>
        <taxon>Eukaryota</taxon>
        <taxon>Viridiplantae</taxon>
        <taxon>Streptophyta</taxon>
        <taxon>Embryophyta</taxon>
        <taxon>Tracheophyta</taxon>
        <taxon>Spermatophyta</taxon>
        <taxon>Magnoliopsida</taxon>
        <taxon>Liliopsida</taxon>
        <taxon>Zingiberales</taxon>
        <taxon>Musaceae</taxon>
        <taxon>Ensete</taxon>
    </lineage>
</organism>
<name>A0A426Z170_ENSVE</name>
<dbReference type="AlphaFoldDB" id="A0A426Z170"/>
<sequence length="82" mass="9186">MAAWDRARDLGRYVRRERRHAIPGSHRIESSRSRHVTEETLGWQFHLRRSETPTLQSGGVPRNGIKFECGKLSTGGAASDAA</sequence>
<evidence type="ECO:0000313" key="2">
    <source>
        <dbReference type="Proteomes" id="UP000287651"/>
    </source>
</evidence>
<protein>
    <submittedName>
        <fullName evidence="1">Uncharacterized protein</fullName>
    </submittedName>
</protein>
<gene>
    <name evidence="1" type="ORF">B296_00023074</name>
</gene>
<dbReference type="Proteomes" id="UP000287651">
    <property type="component" value="Unassembled WGS sequence"/>
</dbReference>
<dbReference type="EMBL" id="AMZH03009028">
    <property type="protein sequence ID" value="RRT57716.1"/>
    <property type="molecule type" value="Genomic_DNA"/>
</dbReference>